<comment type="caution">
    <text evidence="2">The sequence shown here is derived from an EMBL/GenBank/DDBJ whole genome shotgun (WGS) entry which is preliminary data.</text>
</comment>
<accession>A0ABS2Q7Y2</accession>
<feature type="transmembrane region" description="Helical" evidence="1">
    <location>
        <begin position="104"/>
        <end position="121"/>
    </location>
</feature>
<dbReference type="EMBL" id="JAFBEV010000008">
    <property type="protein sequence ID" value="MBM7657716.1"/>
    <property type="molecule type" value="Genomic_DNA"/>
</dbReference>
<evidence type="ECO:0000256" key="1">
    <source>
        <dbReference type="SAM" id="Phobius"/>
    </source>
</evidence>
<keyword evidence="3" id="KW-1185">Reference proteome</keyword>
<organism evidence="2 3">
    <name type="scientific">Sporolactobacillus spathodeae</name>
    <dbReference type="NCBI Taxonomy" id="1465502"/>
    <lineage>
        <taxon>Bacteria</taxon>
        <taxon>Bacillati</taxon>
        <taxon>Bacillota</taxon>
        <taxon>Bacilli</taxon>
        <taxon>Bacillales</taxon>
        <taxon>Sporolactobacillaceae</taxon>
        <taxon>Sporolactobacillus</taxon>
    </lineage>
</organism>
<gene>
    <name evidence="2" type="ORF">JOC27_001166</name>
</gene>
<dbReference type="RefSeq" id="WP_205006052.1">
    <property type="nucleotide sequence ID" value="NZ_CBCRXA010000006.1"/>
</dbReference>
<proteinExistence type="predicted"/>
<protein>
    <submittedName>
        <fullName evidence="2">Na+/melibiose symporter-like transporter</fullName>
    </submittedName>
</protein>
<evidence type="ECO:0000313" key="3">
    <source>
        <dbReference type="Proteomes" id="UP000823201"/>
    </source>
</evidence>
<reference evidence="2 3" key="1">
    <citation type="submission" date="2021-01" db="EMBL/GenBank/DDBJ databases">
        <title>Genomic Encyclopedia of Type Strains, Phase IV (KMG-IV): sequencing the most valuable type-strain genomes for metagenomic binning, comparative biology and taxonomic classification.</title>
        <authorList>
            <person name="Goeker M."/>
        </authorList>
    </citation>
    <scope>NUCLEOTIDE SEQUENCE [LARGE SCALE GENOMIC DNA]</scope>
    <source>
        <strain evidence="2 3">DSM 100968</strain>
    </source>
</reference>
<keyword evidence="1" id="KW-1133">Transmembrane helix</keyword>
<evidence type="ECO:0000313" key="2">
    <source>
        <dbReference type="EMBL" id="MBM7657716.1"/>
    </source>
</evidence>
<keyword evidence="1" id="KW-0812">Transmembrane</keyword>
<feature type="transmembrane region" description="Helical" evidence="1">
    <location>
        <begin position="54"/>
        <end position="72"/>
    </location>
</feature>
<dbReference type="Proteomes" id="UP000823201">
    <property type="component" value="Unassembled WGS sequence"/>
</dbReference>
<name>A0ABS2Q7Y2_9BACL</name>
<feature type="transmembrane region" description="Helical" evidence="1">
    <location>
        <begin position="78"/>
        <end position="97"/>
    </location>
</feature>
<keyword evidence="1" id="KW-0472">Membrane</keyword>
<sequence>MIESIIYLILGLLVLIAGFLELKKELSEKRNKSDTRKMSESEAKDELLRILDSGNLFFLVGIALLIQLLLHFRNFQAIYFFQAFLTGMGIQSLFIILKFTNRKFLIYEVSTVIIVTLLLYVA</sequence>
<feature type="transmembrane region" description="Helical" evidence="1">
    <location>
        <begin position="6"/>
        <end position="22"/>
    </location>
</feature>